<dbReference type="InterPro" id="IPR047057">
    <property type="entry name" value="MerR_fam"/>
</dbReference>
<dbReference type="InterPro" id="IPR000551">
    <property type="entry name" value="MerR-type_HTH_dom"/>
</dbReference>
<feature type="domain" description="HTH merR-type" evidence="2">
    <location>
        <begin position="11"/>
        <end position="80"/>
    </location>
</feature>
<dbReference type="PANTHER" id="PTHR30204:SF93">
    <property type="entry name" value="HTH MERR-TYPE DOMAIN-CONTAINING PROTEIN"/>
    <property type="match status" value="1"/>
</dbReference>
<dbReference type="PROSITE" id="PS50937">
    <property type="entry name" value="HTH_MERR_2"/>
    <property type="match status" value="1"/>
</dbReference>
<dbReference type="SMART" id="SM00422">
    <property type="entry name" value="HTH_MERR"/>
    <property type="match status" value="1"/>
</dbReference>
<comment type="caution">
    <text evidence="3">The sequence shown here is derived from an EMBL/GenBank/DDBJ whole genome shotgun (WGS) entry which is preliminary data.</text>
</comment>
<dbReference type="PANTHER" id="PTHR30204">
    <property type="entry name" value="REDOX-CYCLING DRUG-SENSING TRANSCRIPTIONAL ACTIVATOR SOXR"/>
    <property type="match status" value="1"/>
</dbReference>
<proteinExistence type="predicted"/>
<reference evidence="4" key="1">
    <citation type="journal article" date="2019" name="Int. J. Syst. Evol. Microbiol.">
        <title>The Global Catalogue of Microorganisms (GCM) 10K type strain sequencing project: providing services to taxonomists for standard genome sequencing and annotation.</title>
        <authorList>
            <consortium name="The Broad Institute Genomics Platform"/>
            <consortium name="The Broad Institute Genome Sequencing Center for Infectious Disease"/>
            <person name="Wu L."/>
            <person name="Ma J."/>
        </authorList>
    </citation>
    <scope>NUCLEOTIDE SEQUENCE [LARGE SCALE GENOMIC DNA]</scope>
    <source>
        <strain evidence="4">CGMCC 4.7289</strain>
    </source>
</reference>
<dbReference type="RefSeq" id="WP_253754238.1">
    <property type="nucleotide sequence ID" value="NZ_JAMZDZ010000001.1"/>
</dbReference>
<evidence type="ECO:0000313" key="3">
    <source>
        <dbReference type="EMBL" id="MFC4135887.1"/>
    </source>
</evidence>
<keyword evidence="1" id="KW-0238">DNA-binding</keyword>
<dbReference type="InterPro" id="IPR009061">
    <property type="entry name" value="DNA-bd_dom_put_sf"/>
</dbReference>
<gene>
    <name evidence="3" type="ORF">ACFOZ4_35225</name>
</gene>
<dbReference type="Gene3D" id="1.10.1660.10">
    <property type="match status" value="1"/>
</dbReference>
<evidence type="ECO:0000259" key="2">
    <source>
        <dbReference type="PROSITE" id="PS50937"/>
    </source>
</evidence>
<dbReference type="CDD" id="cd00592">
    <property type="entry name" value="HTH_MerR-like"/>
    <property type="match status" value="1"/>
</dbReference>
<dbReference type="Proteomes" id="UP001595816">
    <property type="component" value="Unassembled WGS sequence"/>
</dbReference>
<sequence>MNDELAAGRHLLTIGQLADYTGVTIKAVRVYHDRGLLPEPPRDSSGYRRYGADHAIQLVKIRTLAEAGVPLARIKELLKATPERFSAALDEIDHNLAQRAERIQLTRQRIAALDHGDRLFVTPEVAEYLDQLRRLGISERSILLERDLWILLQSAAPQEAAAWIADKTSAITDPEFQQLYRDYDAAFDWSPHDPRLPELAERTHHWYGSRQAGEDDGPAPAPAITRLANVAAGASSPAWTRIGELARRTP</sequence>
<accession>A0ABV8LXS8</accession>
<dbReference type="Pfam" id="PF13411">
    <property type="entry name" value="MerR_1"/>
    <property type="match status" value="1"/>
</dbReference>
<keyword evidence="4" id="KW-1185">Reference proteome</keyword>
<evidence type="ECO:0000313" key="4">
    <source>
        <dbReference type="Proteomes" id="UP001595816"/>
    </source>
</evidence>
<protein>
    <submittedName>
        <fullName evidence="3">MerR family transcriptional regulator</fullName>
    </submittedName>
</protein>
<organism evidence="3 4">
    <name type="scientific">Hamadaea flava</name>
    <dbReference type="NCBI Taxonomy" id="1742688"/>
    <lineage>
        <taxon>Bacteria</taxon>
        <taxon>Bacillati</taxon>
        <taxon>Actinomycetota</taxon>
        <taxon>Actinomycetes</taxon>
        <taxon>Micromonosporales</taxon>
        <taxon>Micromonosporaceae</taxon>
        <taxon>Hamadaea</taxon>
    </lineage>
</organism>
<dbReference type="PRINTS" id="PR00040">
    <property type="entry name" value="HTHMERR"/>
</dbReference>
<evidence type="ECO:0000256" key="1">
    <source>
        <dbReference type="ARBA" id="ARBA00023125"/>
    </source>
</evidence>
<dbReference type="SUPFAM" id="SSF46955">
    <property type="entry name" value="Putative DNA-binding domain"/>
    <property type="match status" value="1"/>
</dbReference>
<dbReference type="EMBL" id="JBHSAY010000027">
    <property type="protein sequence ID" value="MFC4135887.1"/>
    <property type="molecule type" value="Genomic_DNA"/>
</dbReference>
<name>A0ABV8LXS8_9ACTN</name>